<evidence type="ECO:0000256" key="14">
    <source>
        <dbReference type="ARBA" id="ARBA00040693"/>
    </source>
</evidence>
<dbReference type="InterPro" id="IPR031330">
    <property type="entry name" value="Gly_Hdrlase_35_cat"/>
</dbReference>
<evidence type="ECO:0000256" key="10">
    <source>
        <dbReference type="ARBA" id="ARBA00023180"/>
    </source>
</evidence>
<keyword evidence="11" id="KW-0119">Carbohydrate metabolism</keyword>
<evidence type="ECO:0000256" key="15">
    <source>
        <dbReference type="ARBA" id="ARBA00042633"/>
    </source>
</evidence>
<accession>A0A5M9JTD3</accession>
<comment type="subcellular location">
    <subcellularLocation>
        <location evidence="3">Secreted</location>
    </subcellularLocation>
</comment>
<dbReference type="SUPFAM" id="SSF51011">
    <property type="entry name" value="Glycosyl hydrolase domain"/>
    <property type="match status" value="1"/>
</dbReference>
<dbReference type="EMBL" id="VICG01000007">
    <property type="protein sequence ID" value="KAA8570145.1"/>
    <property type="molecule type" value="Genomic_DNA"/>
</dbReference>
<feature type="domain" description="Beta-galactosidase" evidence="17">
    <location>
        <begin position="430"/>
        <end position="611"/>
    </location>
</feature>
<dbReference type="Pfam" id="PF13364">
    <property type="entry name" value="BetaGal_ABD2"/>
    <property type="match status" value="2"/>
</dbReference>
<dbReference type="Pfam" id="PF10435">
    <property type="entry name" value="BetaGal_dom2"/>
    <property type="match status" value="1"/>
</dbReference>
<dbReference type="EC" id="3.2.1.23" evidence="5"/>
<proteinExistence type="inferred from homology"/>
<sequence>MRPRPLRSSRTRRSTRVATLHTYLEAFGRFSIFHFRFDNQTVCQARFKGVRLYVLHRGSTLMLCGNRVEWDHYSLIVNGERFFLWSGELHYWRIPVPELWVDILQKIKAAGFNTFAIYTHWYFHNPNPETLDFENAAHNFTRIFDLAKELGMYVVFRPGPYVNAESNGGAFPLWLTTGAYGALRNNDTRYTEAWTPFWEKVASIVAPYQLTNGGNVLTYQIENELGSQWRGNPLNKVPNFSSIQYMEALEASARAQGITIPFQANDPNLKSDSWSKDFYDGYGSVDVYGMDSYPACWTCNLTECDSTNGAYKPFNVIDYYDHFEAISPTQPSFLPEFQGGSFNPWGGPEGGCPENSPADFANLFYRNNVGQRVTAMSLYMLYGGTNWGWLAAPVVATSYDYSSPISENRMINDKYAETKLFGHFLRVAKDLTKTDRIGTNQTASTNPNVVYSHLLNPDNNAGFYVTIHQQSTVGTREEFYIKANTSKGAFTIPQKAAPIVLNGFQSKIIVTDFNFGSHSLLYSTAEVLSHSIVDDQDILALWMPTGESGEFVVTGAKSGNISSCGGCSSVGFYPQGNDLLVTISQSEGLSILTFDDGLRILAMDRSYAYKFWVPVLTADPFSPANETVFVQGPSLVRSAAYSSNGATLSLTGDNNGTSTHLEIFPPKSVSEVTWNGQAISTKKTDYGSLIGSLIGPALNSLTLPTISGWKANDSLPERFLNYDDSWWVAADHMNTSNPNKPQTLPVLYIDDYGYHVGNHLWRGRFEGSASGVYLSVTGGRAFGYSAWLNGEFIGSYIGAAYPDTGNLAFSFGNATVNSNSTNILLILQDNSGHDETSQALNPRGINNATLISSSAKKFTSWKVTGTAGKPDTAIDPVRGILSEGGLYAERLGWHLPGFDDSEWSSASPANISSSAGVTFYRTTVPLAIPTGLDVAIAFTLKASPSNAALRALLFVNGYQYGRFSPWIGNQVEFPVPPGILNYDGDNVIGLSVWNQEEGAENVGIDVGWKVTEAFASSFEPIF</sequence>
<keyword evidence="6" id="KW-0964">Secreted</keyword>
<evidence type="ECO:0000256" key="9">
    <source>
        <dbReference type="ARBA" id="ARBA00023157"/>
    </source>
</evidence>
<dbReference type="Proteomes" id="UP000322873">
    <property type="component" value="Unassembled WGS sequence"/>
</dbReference>
<dbReference type="PANTHER" id="PTHR23421">
    <property type="entry name" value="BETA-GALACTOSIDASE RELATED"/>
    <property type="match status" value="1"/>
</dbReference>
<reference evidence="18 19" key="1">
    <citation type="submission" date="2019-06" db="EMBL/GenBank/DDBJ databases">
        <title>Genome Sequence of the Brown Rot Fungal Pathogen Monilinia fructicola.</title>
        <authorList>
            <person name="De Miccolis Angelini R.M."/>
            <person name="Landi L."/>
            <person name="Abate D."/>
            <person name="Pollastro S."/>
            <person name="Romanazzi G."/>
            <person name="Faretra F."/>
        </authorList>
    </citation>
    <scope>NUCLEOTIDE SEQUENCE [LARGE SCALE GENOMIC DNA]</scope>
    <source>
        <strain evidence="18 19">Mfrc123</strain>
    </source>
</reference>
<dbReference type="InterPro" id="IPR017853">
    <property type="entry name" value="GH"/>
</dbReference>
<dbReference type="InterPro" id="IPR018954">
    <property type="entry name" value="Betagal_dom2"/>
</dbReference>
<evidence type="ECO:0000259" key="17">
    <source>
        <dbReference type="SMART" id="SM01029"/>
    </source>
</evidence>
<evidence type="ECO:0000256" key="11">
    <source>
        <dbReference type="ARBA" id="ARBA00023277"/>
    </source>
</evidence>
<evidence type="ECO:0000256" key="1">
    <source>
        <dbReference type="ARBA" id="ARBA00001412"/>
    </source>
</evidence>
<keyword evidence="10" id="KW-0325">Glycoprotein</keyword>
<keyword evidence="19" id="KW-1185">Reference proteome</keyword>
<dbReference type="Gene3D" id="2.102.20.10">
    <property type="entry name" value="Beta-galactosidase, domain 2"/>
    <property type="match status" value="1"/>
</dbReference>
<evidence type="ECO:0000256" key="16">
    <source>
        <dbReference type="RuleBase" id="RU003679"/>
    </source>
</evidence>
<evidence type="ECO:0000256" key="4">
    <source>
        <dbReference type="ARBA" id="ARBA00009809"/>
    </source>
</evidence>
<dbReference type="Gene3D" id="2.60.390.10">
    <property type="entry name" value="Beta-galactosidase, domain 3"/>
    <property type="match status" value="1"/>
</dbReference>
<dbReference type="SMART" id="SM01029">
    <property type="entry name" value="BetaGal_dom2"/>
    <property type="match status" value="1"/>
</dbReference>
<dbReference type="Gene3D" id="3.20.20.80">
    <property type="entry name" value="Glycosidases"/>
    <property type="match status" value="1"/>
</dbReference>
<dbReference type="InterPro" id="IPR037110">
    <property type="entry name" value="Betagal_dom2_sf"/>
</dbReference>
<keyword evidence="9" id="KW-1015">Disulfide bond</keyword>
<keyword evidence="12" id="KW-0326">Glycosidase</keyword>
<organism evidence="18 19">
    <name type="scientific">Monilinia fructicola</name>
    <name type="common">Brown rot fungus</name>
    <name type="synonym">Ciboria fructicola</name>
    <dbReference type="NCBI Taxonomy" id="38448"/>
    <lineage>
        <taxon>Eukaryota</taxon>
        <taxon>Fungi</taxon>
        <taxon>Dikarya</taxon>
        <taxon>Ascomycota</taxon>
        <taxon>Pezizomycotina</taxon>
        <taxon>Leotiomycetes</taxon>
        <taxon>Helotiales</taxon>
        <taxon>Sclerotiniaceae</taxon>
        <taxon>Monilinia</taxon>
    </lineage>
</organism>
<comment type="caution">
    <text evidence="18">The sequence shown here is derived from an EMBL/GenBank/DDBJ whole genome shotgun (WGS) entry which is preliminary data.</text>
</comment>
<evidence type="ECO:0000256" key="2">
    <source>
        <dbReference type="ARBA" id="ARBA00002691"/>
    </source>
</evidence>
<dbReference type="InterPro" id="IPR036833">
    <property type="entry name" value="BetaGal_dom3_sf"/>
</dbReference>
<evidence type="ECO:0000256" key="12">
    <source>
        <dbReference type="ARBA" id="ARBA00023295"/>
    </source>
</evidence>
<dbReference type="InterPro" id="IPR025300">
    <property type="entry name" value="BetaGal_jelly_roll_dom"/>
</dbReference>
<dbReference type="Gene3D" id="2.60.120.260">
    <property type="entry name" value="Galactose-binding domain-like"/>
    <property type="match status" value="2"/>
</dbReference>
<dbReference type="SUPFAM" id="SSF49785">
    <property type="entry name" value="Galactose-binding domain-like"/>
    <property type="match status" value="2"/>
</dbReference>
<dbReference type="InterPro" id="IPR025972">
    <property type="entry name" value="BetaGal_dom3"/>
</dbReference>
<dbReference type="VEuPathDB" id="FungiDB:MFRU_005g02800"/>
<dbReference type="InterPro" id="IPR001944">
    <property type="entry name" value="Glycoside_Hdrlase_35"/>
</dbReference>
<dbReference type="SUPFAM" id="SSF51445">
    <property type="entry name" value="(Trans)glycosidases"/>
    <property type="match status" value="1"/>
</dbReference>
<protein>
    <recommendedName>
        <fullName evidence="14">Probable beta-galactosidase B</fullName>
        <ecNumber evidence="5">3.2.1.23</ecNumber>
    </recommendedName>
    <alternativeName>
        <fullName evidence="15">Lactase B</fullName>
    </alternativeName>
</protein>
<dbReference type="AlphaFoldDB" id="A0A5M9JTD3"/>
<dbReference type="Pfam" id="PF01301">
    <property type="entry name" value="Glyco_hydro_35"/>
    <property type="match status" value="1"/>
</dbReference>
<evidence type="ECO:0000256" key="3">
    <source>
        <dbReference type="ARBA" id="ARBA00004613"/>
    </source>
</evidence>
<gene>
    <name evidence="18" type="ORF">EYC84_002475</name>
</gene>
<dbReference type="Pfam" id="PF13363">
    <property type="entry name" value="BetaGal_dom3"/>
    <property type="match status" value="1"/>
</dbReference>
<evidence type="ECO:0000256" key="7">
    <source>
        <dbReference type="ARBA" id="ARBA00022729"/>
    </source>
</evidence>
<evidence type="ECO:0000313" key="19">
    <source>
        <dbReference type="Proteomes" id="UP000322873"/>
    </source>
</evidence>
<dbReference type="FunFam" id="2.102.20.10:FF:000001">
    <property type="entry name" value="Beta-galactosidase A"/>
    <property type="match status" value="1"/>
</dbReference>
<dbReference type="FunFam" id="2.60.120.260:FF:000138">
    <property type="entry name" value="Probable beta-galactosidase B"/>
    <property type="match status" value="1"/>
</dbReference>
<name>A0A5M9JTD3_MONFR</name>
<evidence type="ECO:0000256" key="6">
    <source>
        <dbReference type="ARBA" id="ARBA00022525"/>
    </source>
</evidence>
<dbReference type="FunFam" id="3.20.20.80:FF:000040">
    <property type="entry name" value="Beta-galactosidase A"/>
    <property type="match status" value="1"/>
</dbReference>
<evidence type="ECO:0000256" key="13">
    <source>
        <dbReference type="ARBA" id="ARBA00023326"/>
    </source>
</evidence>
<dbReference type="SUPFAM" id="SSF117100">
    <property type="entry name" value="Beta-galactosidase LacA, domain 3"/>
    <property type="match status" value="1"/>
</dbReference>
<keyword evidence="7" id="KW-0732">Signal</keyword>
<dbReference type="GO" id="GO:0004565">
    <property type="term" value="F:beta-galactosidase activity"/>
    <property type="evidence" value="ECO:0007669"/>
    <property type="project" value="UniProtKB-EC"/>
</dbReference>
<dbReference type="GO" id="GO:0000272">
    <property type="term" value="P:polysaccharide catabolic process"/>
    <property type="evidence" value="ECO:0007669"/>
    <property type="project" value="UniProtKB-KW"/>
</dbReference>
<dbReference type="InterPro" id="IPR008979">
    <property type="entry name" value="Galactose-bd-like_sf"/>
</dbReference>
<comment type="catalytic activity">
    <reaction evidence="1">
        <text>Hydrolysis of terminal non-reducing beta-D-galactose residues in beta-D-galactosides.</text>
        <dbReference type="EC" id="3.2.1.23"/>
    </reaction>
</comment>
<evidence type="ECO:0000256" key="8">
    <source>
        <dbReference type="ARBA" id="ARBA00022801"/>
    </source>
</evidence>
<keyword evidence="8" id="KW-0378">Hydrolase</keyword>
<comment type="function">
    <text evidence="2">Cleaves beta-linked terminal galactosyl residues from gangliosides, glycoproteins, and glycosaminoglycans.</text>
</comment>
<dbReference type="GO" id="GO:0005576">
    <property type="term" value="C:extracellular region"/>
    <property type="evidence" value="ECO:0007669"/>
    <property type="project" value="UniProtKB-SubCell"/>
</dbReference>
<comment type="similarity">
    <text evidence="4 16">Belongs to the glycosyl hydrolase 35 family.</text>
</comment>
<keyword evidence="13" id="KW-0624">Polysaccharide degradation</keyword>
<evidence type="ECO:0000313" key="18">
    <source>
        <dbReference type="EMBL" id="KAA8570145.1"/>
    </source>
</evidence>
<evidence type="ECO:0000256" key="5">
    <source>
        <dbReference type="ARBA" id="ARBA00012756"/>
    </source>
</evidence>
<dbReference type="PRINTS" id="PR00742">
    <property type="entry name" value="GLHYDRLASE35"/>
</dbReference>